<keyword evidence="2 5" id="KW-0812">Transmembrane</keyword>
<accession>A0A143YGL8</accession>
<keyword evidence="3 5" id="KW-1133">Transmembrane helix</keyword>
<dbReference type="STRING" id="140314.SAMN04488076_101262"/>
<evidence type="ECO:0000256" key="3">
    <source>
        <dbReference type="ARBA" id="ARBA00022989"/>
    </source>
</evidence>
<dbReference type="Gene3D" id="1.20.120.1630">
    <property type="match status" value="1"/>
</dbReference>
<keyword evidence="7" id="KW-1185">Reference proteome</keyword>
<dbReference type="GO" id="GO:0016020">
    <property type="term" value="C:membrane"/>
    <property type="evidence" value="ECO:0007669"/>
    <property type="project" value="UniProtKB-SubCell"/>
</dbReference>
<name>A0A143YGL8_9LACT</name>
<dbReference type="GO" id="GO:0032259">
    <property type="term" value="P:methylation"/>
    <property type="evidence" value="ECO:0007669"/>
    <property type="project" value="UniProtKB-KW"/>
</dbReference>
<evidence type="ECO:0000256" key="1">
    <source>
        <dbReference type="ARBA" id="ARBA00004141"/>
    </source>
</evidence>
<feature type="transmembrane region" description="Helical" evidence="5">
    <location>
        <begin position="6"/>
        <end position="25"/>
    </location>
</feature>
<feature type="transmembrane region" description="Helical" evidence="5">
    <location>
        <begin position="85"/>
        <end position="105"/>
    </location>
</feature>
<dbReference type="EMBL" id="FJNE01000002">
    <property type="protein sequence ID" value="CZQ86486.1"/>
    <property type="molecule type" value="Genomic_DNA"/>
</dbReference>
<dbReference type="Proteomes" id="UP000242754">
    <property type="component" value="Unassembled WGS sequence"/>
</dbReference>
<dbReference type="AlphaFoldDB" id="A0A143YGL8"/>
<evidence type="ECO:0000256" key="5">
    <source>
        <dbReference type="SAM" id="Phobius"/>
    </source>
</evidence>
<gene>
    <name evidence="6" type="ORF">Tpal_778</name>
</gene>
<keyword evidence="6" id="KW-0489">Methyltransferase</keyword>
<dbReference type="OrthoDB" id="5471300at2"/>
<feature type="transmembrane region" description="Helical" evidence="5">
    <location>
        <begin position="143"/>
        <end position="169"/>
    </location>
</feature>
<sequence length="206" mass="24124">MGDELIFRIFFWVLLLMILIFNRIIPAIKAKKSGTKLWLDKEAIKNEGNTLVMLRIISGIILCLFVSIYSFYPSLSDRFQFYLPIWLRWLGTVIATVGVLFWIYAQSVLDRNWSGNLKIQKGHKLMTTGPYGRIRHPIYAAMLLWSVGLALFTAHTFFVLLLIIVIIFMSSRVPKEEKIMIEHFGEEYKKYMKKTGRYLPKMNHPK</sequence>
<feature type="transmembrane region" description="Helical" evidence="5">
    <location>
        <begin position="52"/>
        <end position="73"/>
    </location>
</feature>
<evidence type="ECO:0000256" key="4">
    <source>
        <dbReference type="ARBA" id="ARBA00023136"/>
    </source>
</evidence>
<keyword evidence="6" id="KW-0808">Transferase</keyword>
<dbReference type="InterPro" id="IPR007269">
    <property type="entry name" value="ICMT_MeTrfase"/>
</dbReference>
<evidence type="ECO:0000313" key="6">
    <source>
        <dbReference type="EMBL" id="CZQ86486.1"/>
    </source>
</evidence>
<comment type="subcellular location">
    <subcellularLocation>
        <location evidence="1">Membrane</location>
        <topology evidence="1">Multi-pass membrane protein</topology>
    </subcellularLocation>
</comment>
<keyword evidence="4 5" id="KW-0472">Membrane</keyword>
<reference evidence="6 7" key="1">
    <citation type="submission" date="2016-02" db="EMBL/GenBank/DDBJ databases">
        <authorList>
            <person name="Wen L."/>
            <person name="He K."/>
            <person name="Yang H."/>
        </authorList>
    </citation>
    <scope>NUCLEOTIDE SEQUENCE [LARGE SCALE GENOMIC DNA]</scope>
    <source>
        <strain evidence="6">Trichococcus palustris</strain>
    </source>
</reference>
<dbReference type="PANTHER" id="PTHR12714">
    <property type="entry name" value="PROTEIN-S ISOPRENYLCYSTEINE O-METHYLTRANSFERASE"/>
    <property type="match status" value="1"/>
</dbReference>
<dbReference type="RefSeq" id="WP_087031669.1">
    <property type="nucleotide sequence ID" value="NZ_FJNE01000002.1"/>
</dbReference>
<dbReference type="GO" id="GO:0004671">
    <property type="term" value="F:protein C-terminal S-isoprenylcysteine carboxyl O-methyltransferase activity"/>
    <property type="evidence" value="ECO:0007669"/>
    <property type="project" value="InterPro"/>
</dbReference>
<protein>
    <submittedName>
        <fullName evidence="6">Isoprenylcysteine carboxyl methyltransferase</fullName>
    </submittedName>
</protein>
<organism evidence="6 7">
    <name type="scientific">Trichococcus palustris</name>
    <dbReference type="NCBI Taxonomy" id="140314"/>
    <lineage>
        <taxon>Bacteria</taxon>
        <taxon>Bacillati</taxon>
        <taxon>Bacillota</taxon>
        <taxon>Bacilli</taxon>
        <taxon>Lactobacillales</taxon>
        <taxon>Carnobacteriaceae</taxon>
        <taxon>Trichococcus</taxon>
    </lineage>
</organism>
<evidence type="ECO:0000313" key="7">
    <source>
        <dbReference type="Proteomes" id="UP000242754"/>
    </source>
</evidence>
<dbReference type="Pfam" id="PF04140">
    <property type="entry name" value="ICMT"/>
    <property type="match status" value="1"/>
</dbReference>
<evidence type="ECO:0000256" key="2">
    <source>
        <dbReference type="ARBA" id="ARBA00022692"/>
    </source>
</evidence>
<dbReference type="PANTHER" id="PTHR12714:SF9">
    <property type="entry name" value="PROTEIN-S-ISOPRENYLCYSTEINE O-METHYLTRANSFERASE"/>
    <property type="match status" value="1"/>
</dbReference>
<proteinExistence type="predicted"/>